<dbReference type="PANTHER" id="PTHR10907">
    <property type="entry name" value="REGUCALCIN"/>
    <property type="match status" value="1"/>
</dbReference>
<dbReference type="STRING" id="692370.A6F68_00824"/>
<dbReference type="AlphaFoldDB" id="A0A1B2AB09"/>
<reference evidence="5 6" key="1">
    <citation type="submission" date="2016-07" db="EMBL/GenBank/DDBJ databases">
        <title>Complete genome sequence of Altererythrobacter dongtanensis KCTC 22672, a type strain with esterase isolated from tidal flat.</title>
        <authorList>
            <person name="Cheng H."/>
            <person name="Wu Y.-H."/>
            <person name="Zhou P."/>
            <person name="Huo Y.-Y."/>
            <person name="Wang C.-S."/>
            <person name="Xu X.-W."/>
        </authorList>
    </citation>
    <scope>NUCLEOTIDE SEQUENCE [LARGE SCALE GENOMIC DNA]</scope>
    <source>
        <strain evidence="5 6">KCTC 22672</strain>
    </source>
</reference>
<name>A0A1B2AB09_9SPHN</name>
<dbReference type="GO" id="GO:0050021">
    <property type="term" value="F:L-arabinonolactonase activity"/>
    <property type="evidence" value="ECO:0007669"/>
    <property type="project" value="UniProtKB-EC"/>
</dbReference>
<dbReference type="PATRIC" id="fig|692370.5.peg.839"/>
<feature type="binding site" evidence="3">
    <location>
        <position position="199"/>
    </location>
    <ligand>
        <name>a divalent metal cation</name>
        <dbReference type="ChEBI" id="CHEBI:60240"/>
    </ligand>
</feature>
<gene>
    <name evidence="5" type="primary">araB_3</name>
    <name evidence="5" type="ORF">A6F68_00824</name>
</gene>
<protein>
    <submittedName>
        <fullName evidence="5">L-arabinolactonase</fullName>
        <ecNumber evidence="5">3.1.1.15</ecNumber>
    </submittedName>
</protein>
<comment type="similarity">
    <text evidence="1">Belongs to the SMP-30/CGR1 family.</text>
</comment>
<sequence>MTDHSLPPVTIANCLGEGIVWDERDQSFRWTDIEGRKLFRLSWPDRELTETDLPQRLGSLALTDIDGVILAAFEAGFAQFAIASGEVEWIAKPVSIPGVRFNDGRVDRQGRFVAGTMVEDADKAGGERKGTLWRLEADGSLTSLVEGIGITNALCWSPDGATMYHADTTTGALNAYRYGETAEFDRVVRQFTPEEGWPDGASVDAAGDIWQALWGGGALVCLEPTSGREIDRVSLPASQITCPAFGGPDLDILAATSAWTDLDDARRAAEPEAGQLFFARPGARGLAEMCVRLG</sequence>
<accession>A0A1B2AB09</accession>
<evidence type="ECO:0000256" key="2">
    <source>
        <dbReference type="PIRSR" id="PIRSR605511-1"/>
    </source>
</evidence>
<dbReference type="InterPro" id="IPR013658">
    <property type="entry name" value="SGL"/>
</dbReference>
<feature type="binding site" evidence="3">
    <location>
        <position position="17"/>
    </location>
    <ligand>
        <name>a divalent metal cation</name>
        <dbReference type="ChEBI" id="CHEBI:60240"/>
    </ligand>
</feature>
<feature type="binding site" evidence="3">
    <location>
        <position position="120"/>
    </location>
    <ligand>
        <name>substrate</name>
    </ligand>
</feature>
<dbReference type="InterPro" id="IPR011042">
    <property type="entry name" value="6-blade_b-propeller_TolB-like"/>
</dbReference>
<dbReference type="GO" id="GO:0004341">
    <property type="term" value="F:gluconolactonase activity"/>
    <property type="evidence" value="ECO:0007669"/>
    <property type="project" value="TreeGrafter"/>
</dbReference>
<dbReference type="GO" id="GO:0019853">
    <property type="term" value="P:L-ascorbic acid biosynthetic process"/>
    <property type="evidence" value="ECO:0007669"/>
    <property type="project" value="TreeGrafter"/>
</dbReference>
<proteinExistence type="inferred from homology"/>
<dbReference type="PRINTS" id="PR01790">
    <property type="entry name" value="SMP30FAMILY"/>
</dbReference>
<dbReference type="EC" id="3.1.1.15" evidence="5"/>
<evidence type="ECO:0000259" key="4">
    <source>
        <dbReference type="Pfam" id="PF08450"/>
    </source>
</evidence>
<organism evidence="5 6">
    <name type="scientific">Tsuneonella dongtanensis</name>
    <dbReference type="NCBI Taxonomy" id="692370"/>
    <lineage>
        <taxon>Bacteria</taxon>
        <taxon>Pseudomonadati</taxon>
        <taxon>Pseudomonadota</taxon>
        <taxon>Alphaproteobacteria</taxon>
        <taxon>Sphingomonadales</taxon>
        <taxon>Erythrobacteraceae</taxon>
        <taxon>Tsuneonella</taxon>
    </lineage>
</organism>
<feature type="active site" description="Proton donor/acceptor" evidence="2">
    <location>
        <position position="199"/>
    </location>
</feature>
<evidence type="ECO:0000313" key="5">
    <source>
        <dbReference type="EMBL" id="ANY19350.1"/>
    </source>
</evidence>
<feature type="binding site" evidence="3">
    <location>
        <position position="100"/>
    </location>
    <ligand>
        <name>substrate</name>
    </ligand>
</feature>
<dbReference type="GO" id="GO:0005509">
    <property type="term" value="F:calcium ion binding"/>
    <property type="evidence" value="ECO:0007669"/>
    <property type="project" value="TreeGrafter"/>
</dbReference>
<keyword evidence="6" id="KW-1185">Reference proteome</keyword>
<dbReference type="RefSeq" id="WP_067676688.1">
    <property type="nucleotide sequence ID" value="NZ_CP016591.1"/>
</dbReference>
<dbReference type="PANTHER" id="PTHR10907:SF47">
    <property type="entry name" value="REGUCALCIN"/>
    <property type="match status" value="1"/>
</dbReference>
<dbReference type="Proteomes" id="UP000092932">
    <property type="component" value="Chromosome"/>
</dbReference>
<dbReference type="InterPro" id="IPR005511">
    <property type="entry name" value="SMP-30"/>
</dbReference>
<feature type="domain" description="SMP-30/Gluconolactonase/LRE-like region" evidence="4">
    <location>
        <begin position="15"/>
        <end position="258"/>
    </location>
</feature>
<keyword evidence="3" id="KW-0479">Metal-binding</keyword>
<keyword evidence="3" id="KW-0862">Zinc</keyword>
<keyword evidence="5" id="KW-0378">Hydrolase</keyword>
<evidence type="ECO:0000256" key="3">
    <source>
        <dbReference type="PIRSR" id="PIRSR605511-2"/>
    </source>
</evidence>
<evidence type="ECO:0000256" key="1">
    <source>
        <dbReference type="ARBA" id="ARBA00008853"/>
    </source>
</evidence>
<dbReference type="OrthoDB" id="2633250at2"/>
<dbReference type="EMBL" id="CP016591">
    <property type="protein sequence ID" value="ANY19350.1"/>
    <property type="molecule type" value="Genomic_DNA"/>
</dbReference>
<feature type="binding site" evidence="3">
    <location>
        <position position="152"/>
    </location>
    <ligand>
        <name>a divalent metal cation</name>
        <dbReference type="ChEBI" id="CHEBI:60240"/>
    </ligand>
</feature>
<dbReference type="Pfam" id="PF08450">
    <property type="entry name" value="SGL"/>
    <property type="match status" value="1"/>
</dbReference>
<dbReference type="Gene3D" id="2.120.10.30">
    <property type="entry name" value="TolB, C-terminal domain"/>
    <property type="match status" value="1"/>
</dbReference>
<dbReference type="KEGG" id="ado:A6F68_00824"/>
<feature type="binding site" evidence="3">
    <location>
        <position position="102"/>
    </location>
    <ligand>
        <name>substrate</name>
    </ligand>
</feature>
<dbReference type="SUPFAM" id="SSF63829">
    <property type="entry name" value="Calcium-dependent phosphotriesterase"/>
    <property type="match status" value="1"/>
</dbReference>
<evidence type="ECO:0000313" key="6">
    <source>
        <dbReference type="Proteomes" id="UP000092932"/>
    </source>
</evidence>
<comment type="cofactor">
    <cofactor evidence="3">
        <name>Zn(2+)</name>
        <dbReference type="ChEBI" id="CHEBI:29105"/>
    </cofactor>
    <text evidence="3">Binds 1 divalent metal cation per subunit.</text>
</comment>